<dbReference type="InterPro" id="IPR018221">
    <property type="entry name" value="Glyco_hydro_9_His_AS"/>
</dbReference>
<dbReference type="InterPro" id="IPR033126">
    <property type="entry name" value="Glyco_hydro_9_Asp/Glu_AS"/>
</dbReference>
<keyword evidence="3 8" id="KW-0378">Hydrolase</keyword>
<evidence type="ECO:0000256" key="4">
    <source>
        <dbReference type="ARBA" id="ARBA00023001"/>
    </source>
</evidence>
<evidence type="ECO:0000256" key="5">
    <source>
        <dbReference type="ARBA" id="ARBA00023277"/>
    </source>
</evidence>
<dbReference type="SUPFAM" id="SSF48208">
    <property type="entry name" value="Six-hairpin glycosidases"/>
    <property type="match status" value="1"/>
</dbReference>
<evidence type="ECO:0000256" key="11">
    <source>
        <dbReference type="SAM" id="SignalP"/>
    </source>
</evidence>
<protein>
    <recommendedName>
        <fullName evidence="10">Endoglucanase</fullName>
        <ecNumber evidence="10">3.2.1.4</ecNumber>
    </recommendedName>
</protein>
<dbReference type="EMBL" id="JAZGQO010000010">
    <property type="protein sequence ID" value="KAK6177431.1"/>
    <property type="molecule type" value="Genomic_DNA"/>
</dbReference>
<dbReference type="Proteomes" id="UP001347796">
    <property type="component" value="Unassembled WGS sequence"/>
</dbReference>
<dbReference type="EC" id="3.2.1.4" evidence="10"/>
<dbReference type="PROSITE" id="PS00698">
    <property type="entry name" value="GH9_3"/>
    <property type="match status" value="1"/>
</dbReference>
<dbReference type="InterPro" id="IPR012291">
    <property type="entry name" value="CBM2_carb-bd_dom_sf"/>
</dbReference>
<feature type="active site" evidence="9">
    <location>
        <position position="688"/>
    </location>
</feature>
<accession>A0AAN8PS64</accession>
<dbReference type="InterPro" id="IPR008965">
    <property type="entry name" value="CBM2/CBM3_carb-bd_dom_sf"/>
</dbReference>
<keyword evidence="5 8" id="KW-0119">Carbohydrate metabolism</keyword>
<evidence type="ECO:0000256" key="3">
    <source>
        <dbReference type="ARBA" id="ARBA00022801"/>
    </source>
</evidence>
<feature type="active site" evidence="9">
    <location>
        <position position="679"/>
    </location>
</feature>
<evidence type="ECO:0000256" key="9">
    <source>
        <dbReference type="PROSITE-ProRule" id="PRU10060"/>
    </source>
</evidence>
<feature type="chain" id="PRO_5042855028" description="Endoglucanase" evidence="11">
    <location>
        <begin position="16"/>
        <end position="724"/>
    </location>
</feature>
<dbReference type="GO" id="GO:0030247">
    <property type="term" value="F:polysaccharide binding"/>
    <property type="evidence" value="ECO:0007669"/>
    <property type="project" value="InterPro"/>
</dbReference>
<evidence type="ECO:0000256" key="6">
    <source>
        <dbReference type="ARBA" id="ARBA00023295"/>
    </source>
</evidence>
<evidence type="ECO:0000256" key="2">
    <source>
        <dbReference type="ARBA" id="ARBA00007072"/>
    </source>
</evidence>
<comment type="similarity">
    <text evidence="2 8 10">Belongs to the glycosyl hydrolase 9 (cellulase E) family.</text>
</comment>
<dbReference type="Gene3D" id="2.60.40.290">
    <property type="match status" value="2"/>
</dbReference>
<name>A0AAN8PS64_PATCE</name>
<keyword evidence="11" id="KW-0732">Signal</keyword>
<dbReference type="GO" id="GO:0008810">
    <property type="term" value="F:cellulase activity"/>
    <property type="evidence" value="ECO:0007669"/>
    <property type="project" value="UniProtKB-EC"/>
</dbReference>
<feature type="active site" evidence="8">
    <location>
        <position position="635"/>
    </location>
</feature>
<keyword evidence="14" id="KW-1185">Reference proteome</keyword>
<evidence type="ECO:0000256" key="10">
    <source>
        <dbReference type="RuleBase" id="RU361166"/>
    </source>
</evidence>
<dbReference type="Pfam" id="PF00759">
    <property type="entry name" value="Glyco_hydro_9"/>
    <property type="match status" value="1"/>
</dbReference>
<evidence type="ECO:0000259" key="12">
    <source>
        <dbReference type="Pfam" id="PF00759"/>
    </source>
</evidence>
<keyword evidence="7 8" id="KW-0624">Polysaccharide degradation</keyword>
<dbReference type="GO" id="GO:0030245">
    <property type="term" value="P:cellulose catabolic process"/>
    <property type="evidence" value="ECO:0007669"/>
    <property type="project" value="UniProtKB-KW"/>
</dbReference>
<feature type="signal peptide" evidence="11">
    <location>
        <begin position="1"/>
        <end position="15"/>
    </location>
</feature>
<dbReference type="SUPFAM" id="SSF49384">
    <property type="entry name" value="Carbohydrate-binding domain"/>
    <property type="match status" value="2"/>
</dbReference>
<keyword evidence="4 10" id="KW-0136">Cellulose degradation</keyword>
<keyword evidence="6 8" id="KW-0326">Glycosidase</keyword>
<comment type="catalytic activity">
    <reaction evidence="1 10">
        <text>Endohydrolysis of (1-&gt;4)-beta-D-glucosidic linkages in cellulose, lichenin and cereal beta-D-glucans.</text>
        <dbReference type="EC" id="3.2.1.4"/>
    </reaction>
</comment>
<dbReference type="PANTHER" id="PTHR22298">
    <property type="entry name" value="ENDO-1,4-BETA-GLUCANASE"/>
    <property type="match status" value="1"/>
</dbReference>
<proteinExistence type="inferred from homology"/>
<sequence length="724" mass="79953">MKLLILATLACIAAANVDVEIKSHWSGGFNGKFCIDIAKELHTWKAHVIFDKPVDSIEVWVAELSETLQDGKEFVFTNKAWNADEHVGDQLCIEFVGHTTGDINPTGSAFIEGMDSHGNTVTGATTPGATMPPDYTGTTTAPTTAAPTHKVTYPANLNGSIPGTLKIYNDWGNRFEAEFSFPLTEDVEGWMVAITFDSPVVKMDMWNADKYSTSDGGRKWVVVSKPDREFFKAGDAAKMRFFANYGSGTGGKAPSAIGLFTNLGNDNRVVPSLPNHDCTKYNYDDILYKSILFYETQRSGKLPASNRIPWRGDSGLKDGSDAGIDLTGGWYDAGDHVKFGFPMAYSTAILAWSLLEFKDAYQKSGQLENMYDSIKWPLDYFLKAHTGKTELYVQVGDANTDHSYWGRPEDLPMARPSYKITASSPGTDVAGATSVAFIAGYYAFKEKDPAYAAKLLTHGKELYDFAMTHQGRYTDSVSAAAGYYKSTNMTDEMCWSSLWMYKVTNETKYLDEAEKWFQPEPAWGMSWDDVQAANQVLLYKFTKKDIYKQAVEGTFKYWMPGGTIKYTPKGLAWRLQWGSLRYASNMALVALMAAEEGLNAVEYRKWAMSQIHYALGDTGFSFLIGYGKNFPHSPHHRAASCPNPPAPCGPFIMSTKEPNVHTLYGALVGGPDSDGSYQDSRQNYINNEVATDYNAGFQAAVAGLKSLVIRKLHPEQTGGTTCSN</sequence>
<evidence type="ECO:0000256" key="1">
    <source>
        <dbReference type="ARBA" id="ARBA00000966"/>
    </source>
</evidence>
<feature type="domain" description="Glycoside hydrolase family 9" evidence="12">
    <location>
        <begin position="283"/>
        <end position="700"/>
    </location>
</feature>
<reference evidence="13 14" key="1">
    <citation type="submission" date="2024-01" db="EMBL/GenBank/DDBJ databases">
        <title>The genome of the rayed Mediterranean limpet Patella caerulea (Linnaeus, 1758).</title>
        <authorList>
            <person name="Anh-Thu Weber A."/>
            <person name="Halstead-Nussloch G."/>
        </authorList>
    </citation>
    <scope>NUCLEOTIDE SEQUENCE [LARGE SCALE GENOMIC DNA]</scope>
    <source>
        <strain evidence="13">AATW-2023a</strain>
        <tissue evidence="13">Whole specimen</tissue>
    </source>
</reference>
<dbReference type="Gene3D" id="1.50.10.10">
    <property type="match status" value="1"/>
</dbReference>
<evidence type="ECO:0000256" key="8">
    <source>
        <dbReference type="PROSITE-ProRule" id="PRU10059"/>
    </source>
</evidence>
<dbReference type="InterPro" id="IPR001701">
    <property type="entry name" value="Glyco_hydro_9"/>
</dbReference>
<evidence type="ECO:0000313" key="14">
    <source>
        <dbReference type="Proteomes" id="UP001347796"/>
    </source>
</evidence>
<comment type="caution">
    <text evidence="13">The sequence shown here is derived from an EMBL/GenBank/DDBJ whole genome shotgun (WGS) entry which is preliminary data.</text>
</comment>
<dbReference type="InterPro" id="IPR012341">
    <property type="entry name" value="6hp_glycosidase-like_sf"/>
</dbReference>
<evidence type="ECO:0000313" key="13">
    <source>
        <dbReference type="EMBL" id="KAK6177431.1"/>
    </source>
</evidence>
<dbReference type="InterPro" id="IPR008928">
    <property type="entry name" value="6-hairpin_glycosidase_sf"/>
</dbReference>
<evidence type="ECO:0000256" key="7">
    <source>
        <dbReference type="ARBA" id="ARBA00023326"/>
    </source>
</evidence>
<dbReference type="PROSITE" id="PS00592">
    <property type="entry name" value="GH9_2"/>
    <property type="match status" value="1"/>
</dbReference>
<organism evidence="13 14">
    <name type="scientific">Patella caerulea</name>
    <name type="common">Rayed Mediterranean limpet</name>
    <dbReference type="NCBI Taxonomy" id="87958"/>
    <lineage>
        <taxon>Eukaryota</taxon>
        <taxon>Metazoa</taxon>
        <taxon>Spiralia</taxon>
        <taxon>Lophotrochozoa</taxon>
        <taxon>Mollusca</taxon>
        <taxon>Gastropoda</taxon>
        <taxon>Patellogastropoda</taxon>
        <taxon>Patelloidea</taxon>
        <taxon>Patellidae</taxon>
        <taxon>Patella</taxon>
    </lineage>
</organism>
<dbReference type="AlphaFoldDB" id="A0AAN8PS64"/>
<gene>
    <name evidence="13" type="ORF">SNE40_015535</name>
</gene>